<feature type="region of interest" description="Disordered" evidence="1">
    <location>
        <begin position="89"/>
        <end position="125"/>
    </location>
</feature>
<evidence type="ECO:0008006" key="4">
    <source>
        <dbReference type="Google" id="ProtNLM"/>
    </source>
</evidence>
<feature type="compositionally biased region" description="Low complexity" evidence="1">
    <location>
        <begin position="509"/>
        <end position="523"/>
    </location>
</feature>
<comment type="caution">
    <text evidence="2">The sequence shown here is derived from an EMBL/GenBank/DDBJ whole genome shotgun (WGS) entry which is preliminary data.</text>
</comment>
<protein>
    <recommendedName>
        <fullName evidence="4">RRM domain-containing protein</fullName>
    </recommendedName>
</protein>
<feature type="region of interest" description="Disordered" evidence="1">
    <location>
        <begin position="754"/>
        <end position="850"/>
    </location>
</feature>
<gene>
    <name evidence="2" type="ORF">G7Y89_g10605</name>
</gene>
<accession>A0A8H4RF78</accession>
<dbReference type="AlphaFoldDB" id="A0A8H4RF78"/>
<feature type="compositionally biased region" description="Basic and acidic residues" evidence="1">
    <location>
        <begin position="97"/>
        <end position="120"/>
    </location>
</feature>
<evidence type="ECO:0000313" key="3">
    <source>
        <dbReference type="Proteomes" id="UP000566819"/>
    </source>
</evidence>
<feature type="compositionally biased region" description="Acidic residues" evidence="1">
    <location>
        <begin position="451"/>
        <end position="464"/>
    </location>
</feature>
<proteinExistence type="predicted"/>
<feature type="region of interest" description="Disordered" evidence="1">
    <location>
        <begin position="435"/>
        <end position="466"/>
    </location>
</feature>
<dbReference type="Proteomes" id="UP000566819">
    <property type="component" value="Unassembled WGS sequence"/>
</dbReference>
<name>A0A8H4RF78_9HELO</name>
<feature type="region of interest" description="Disordered" evidence="1">
    <location>
        <begin position="697"/>
        <end position="720"/>
    </location>
</feature>
<sequence>MASILRRNLGADFEGEERAGVMREDDSVLGANSYWYHPENGGRNGEASNWRAQESFETELPIIPNTPQLRAADVGMSFLDDVLASEAGEITPYSGDGNEKEEQVDLAEEKENGSKSSSERDIDEETEKQLKAMHQLLNLPKPGIVNVGFDTKGSFLGKQYNPTDADQPNRIGFSRMRELEDRPLNPGGLAIWDDREEKQKVIDLQGRFAGRQDLRFPDFFKHGIVHVPSEGETNCFRTVVIGNLPANVELRDVLQRVRGGEIVSAILVSTESITGSKSALVQFVNGAAAEGYAAFASKHPIFFGKDEEKVEAEITLINTPTYPLTNGQKNLLFNHKQTRCLRISSFPTSLSLAGLQRSLAGVCALRASSFVEMYFDFERTLHLEFSSLMAASVARGILGSYFLYRALNVGRDPDPCAGALEELLDEVHGRRPLFPKGGFVDGTEERHFAERDDELSSDSEYEEEITPRKRLAALENQKVEIPSFSGKGIASSSWADEVNGELDYPPAPQTSTSSPAPAMPVVPRNSPESIAEFVNIITTEDINKKMVDQALWGKDDSSGLQKPPVGLAGSKYATPLPGFKDNVTDIELNRCRPTVLAALDKEKSSGSSSIHGETSRRIGNVVGTVKQTLPNRYCFASDVAKQYQSFHHSLHLQLTNSPTDLPTDAPTNISKGCLNDKEVVEAKKRDLPDVMIAKVATSAMHSPSSSPDVIGGIDDPKDTLAHANSVNSIQSKEGINSAKPENPQPAPVQLHKNMEESSSAGNEVEHSEGLSQLSQGREEPRCGALESSKDPAGSVESSAVEGNAEIGLSTEVERKVRHGSMSTSSTTTEELEVVHNPDQISLDGGSEEKD</sequence>
<dbReference type="EMBL" id="JAAMPI010000950">
    <property type="protein sequence ID" value="KAF4627546.1"/>
    <property type="molecule type" value="Genomic_DNA"/>
</dbReference>
<organism evidence="2 3">
    <name type="scientific">Cudoniella acicularis</name>
    <dbReference type="NCBI Taxonomy" id="354080"/>
    <lineage>
        <taxon>Eukaryota</taxon>
        <taxon>Fungi</taxon>
        <taxon>Dikarya</taxon>
        <taxon>Ascomycota</taxon>
        <taxon>Pezizomycotina</taxon>
        <taxon>Leotiomycetes</taxon>
        <taxon>Helotiales</taxon>
        <taxon>Tricladiaceae</taxon>
        <taxon>Cudoniella</taxon>
    </lineage>
</organism>
<dbReference type="OrthoDB" id="5244622at2759"/>
<reference evidence="2 3" key="1">
    <citation type="submission" date="2020-03" db="EMBL/GenBank/DDBJ databases">
        <title>Draft Genome Sequence of Cudoniella acicularis.</title>
        <authorList>
            <person name="Buettner E."/>
            <person name="Kellner H."/>
        </authorList>
    </citation>
    <scope>NUCLEOTIDE SEQUENCE [LARGE SCALE GENOMIC DNA]</scope>
    <source>
        <strain evidence="2 3">DSM 108380</strain>
    </source>
</reference>
<keyword evidence="3" id="KW-1185">Reference proteome</keyword>
<evidence type="ECO:0000313" key="2">
    <source>
        <dbReference type="EMBL" id="KAF4627546.1"/>
    </source>
</evidence>
<evidence type="ECO:0000256" key="1">
    <source>
        <dbReference type="SAM" id="MobiDB-lite"/>
    </source>
</evidence>
<feature type="region of interest" description="Disordered" evidence="1">
    <location>
        <begin position="500"/>
        <end position="524"/>
    </location>
</feature>